<dbReference type="RefSeq" id="WP_036439923.1">
    <property type="nucleotide sequence ID" value="NZ_JAQRAK010000034.1"/>
</dbReference>
<reference evidence="2" key="2">
    <citation type="submission" date="2023-04" db="EMBL/GenBank/DDBJ databases">
        <title>Genomes of recent Mycoplasma hyosynoviae isolates 2023.</title>
        <authorList>
            <person name="Spergser J."/>
        </authorList>
    </citation>
    <scope>NUCLEOTIDE SEQUENCE</scope>
    <source>
        <strain evidence="2">SN1J23N</strain>
    </source>
</reference>
<feature type="transmembrane region" description="Helical" evidence="1">
    <location>
        <begin position="82"/>
        <end position="103"/>
    </location>
</feature>
<feature type="transmembrane region" description="Helical" evidence="1">
    <location>
        <begin position="123"/>
        <end position="146"/>
    </location>
</feature>
<gene>
    <name evidence="3" type="ORF">JN03_0167</name>
    <name evidence="2" type="ORF">QJ129_00800</name>
</gene>
<accession>A0A063YHM1</accession>
<comment type="caution">
    <text evidence="3">The sequence shown here is derived from an EMBL/GenBank/DDBJ whole genome shotgun (WGS) entry which is preliminary data.</text>
</comment>
<dbReference type="EMBL" id="JASBCP010000001">
    <property type="protein sequence ID" value="MDI3047800.1"/>
    <property type="molecule type" value="Genomic_DNA"/>
</dbReference>
<evidence type="ECO:0000256" key="1">
    <source>
        <dbReference type="SAM" id="Phobius"/>
    </source>
</evidence>
<evidence type="ECO:0000313" key="4">
    <source>
        <dbReference type="Proteomes" id="UP000294882"/>
    </source>
</evidence>
<dbReference type="EMBL" id="SOCH01000002">
    <property type="protein sequence ID" value="TDU98143.1"/>
    <property type="molecule type" value="Genomic_DNA"/>
</dbReference>
<keyword evidence="1" id="KW-1133">Transmembrane helix</keyword>
<keyword evidence="1" id="KW-0472">Membrane</keyword>
<dbReference type="Proteomes" id="UP001233782">
    <property type="component" value="Unassembled WGS sequence"/>
</dbReference>
<evidence type="ECO:0000313" key="3">
    <source>
        <dbReference type="EMBL" id="TDU98143.1"/>
    </source>
</evidence>
<protein>
    <submittedName>
        <fullName evidence="3">Uncharacterized protein</fullName>
    </submittedName>
</protein>
<reference evidence="3 4" key="1">
    <citation type="submission" date="2019-03" db="EMBL/GenBank/DDBJ databases">
        <title>Genomic Encyclopedia of Archaeal and Bacterial Type Strains, Phase II (KMG-II): from individual species to whole genera.</title>
        <authorList>
            <person name="Goeker M."/>
        </authorList>
    </citation>
    <scope>NUCLEOTIDE SEQUENCE [LARGE SCALE GENOMIC DNA]</scope>
    <source>
        <strain evidence="3 4">ATCC 25591</strain>
    </source>
</reference>
<organism evidence="3 4">
    <name type="scientific">Metamycoplasma hyosynoviae</name>
    <dbReference type="NCBI Taxonomy" id="29559"/>
    <lineage>
        <taxon>Bacteria</taxon>
        <taxon>Bacillati</taxon>
        <taxon>Mycoplasmatota</taxon>
        <taxon>Mycoplasmoidales</taxon>
        <taxon>Metamycoplasmataceae</taxon>
        <taxon>Metamycoplasma</taxon>
    </lineage>
</organism>
<keyword evidence="1" id="KW-0812">Transmembrane</keyword>
<dbReference type="Proteomes" id="UP000294882">
    <property type="component" value="Unassembled WGS sequence"/>
</dbReference>
<proteinExistence type="predicted"/>
<sequence length="159" mass="18298">MQNQKKNLVLSVAITFTLIIFLNVALILLKDIFKLNFKGDQLVYGLTTIFLVILNIISFVFTCVMLSRTKKVESLKQTRPAYLILFILEKLIGLAFLCFITYLVVYKVKYDKNLINNETFKNIYIGITTVSNCITVTCFILIWIMFAQVCKNSTERTNA</sequence>
<feature type="transmembrane region" description="Helical" evidence="1">
    <location>
        <begin position="41"/>
        <end position="61"/>
    </location>
</feature>
<dbReference type="AlphaFoldDB" id="A0A063YHM1"/>
<feature type="transmembrane region" description="Helical" evidence="1">
    <location>
        <begin position="7"/>
        <end position="29"/>
    </location>
</feature>
<evidence type="ECO:0000313" key="2">
    <source>
        <dbReference type="EMBL" id="MDI3047800.1"/>
    </source>
</evidence>
<name>A0A063YHM1_9BACT</name>